<dbReference type="STRING" id="35608.A0A2U1LKI7"/>
<dbReference type="GO" id="GO:0010179">
    <property type="term" value="F:IAA-Ala conjugate hydrolase activity"/>
    <property type="evidence" value="ECO:0007669"/>
    <property type="project" value="TreeGrafter"/>
</dbReference>
<keyword evidence="2" id="KW-1185">Reference proteome</keyword>
<reference evidence="1 2" key="1">
    <citation type="journal article" date="2018" name="Mol. Plant">
        <title>The genome of Artemisia annua provides insight into the evolution of Asteraceae family and artemisinin biosynthesis.</title>
        <authorList>
            <person name="Shen Q."/>
            <person name="Zhang L."/>
            <person name="Liao Z."/>
            <person name="Wang S."/>
            <person name="Yan T."/>
            <person name="Shi P."/>
            <person name="Liu M."/>
            <person name="Fu X."/>
            <person name="Pan Q."/>
            <person name="Wang Y."/>
            <person name="Lv Z."/>
            <person name="Lu X."/>
            <person name="Zhang F."/>
            <person name="Jiang W."/>
            <person name="Ma Y."/>
            <person name="Chen M."/>
            <person name="Hao X."/>
            <person name="Li L."/>
            <person name="Tang Y."/>
            <person name="Lv G."/>
            <person name="Zhou Y."/>
            <person name="Sun X."/>
            <person name="Brodelius P.E."/>
            <person name="Rose J.K.C."/>
            <person name="Tang K."/>
        </authorList>
    </citation>
    <scope>NUCLEOTIDE SEQUENCE [LARGE SCALE GENOMIC DNA]</scope>
    <source>
        <strain evidence="2">cv. Huhao1</strain>
        <tissue evidence="1">Leaf</tissue>
    </source>
</reference>
<dbReference type="EMBL" id="PKPP01008892">
    <property type="protein sequence ID" value="PWA49514.1"/>
    <property type="molecule type" value="Genomic_DNA"/>
</dbReference>
<evidence type="ECO:0000313" key="1">
    <source>
        <dbReference type="EMBL" id="PWA49514.1"/>
    </source>
</evidence>
<comment type="caution">
    <text evidence="1">The sequence shown here is derived from an EMBL/GenBank/DDBJ whole genome shotgun (WGS) entry which is preliminary data.</text>
</comment>
<dbReference type="AlphaFoldDB" id="A0A2U1LKI7"/>
<gene>
    <name evidence="1" type="ORF">CTI12_AA464870</name>
</gene>
<name>A0A2U1LKI7_ARTAN</name>
<dbReference type="GO" id="GO:0009850">
    <property type="term" value="P:auxin metabolic process"/>
    <property type="evidence" value="ECO:0007669"/>
    <property type="project" value="TreeGrafter"/>
</dbReference>
<dbReference type="GO" id="GO:0005783">
    <property type="term" value="C:endoplasmic reticulum"/>
    <property type="evidence" value="ECO:0007669"/>
    <property type="project" value="TreeGrafter"/>
</dbReference>
<accession>A0A2U1LKI7</accession>
<dbReference type="PANTHER" id="PTHR11014">
    <property type="entry name" value="PEPTIDASE M20 FAMILY MEMBER"/>
    <property type="match status" value="1"/>
</dbReference>
<protein>
    <submittedName>
        <fullName evidence="1">Peptidase M20</fullName>
    </submittedName>
</protein>
<evidence type="ECO:0000313" key="2">
    <source>
        <dbReference type="Proteomes" id="UP000245207"/>
    </source>
</evidence>
<proteinExistence type="predicted"/>
<dbReference type="OrthoDB" id="1691084at2759"/>
<dbReference type="InterPro" id="IPR017439">
    <property type="entry name" value="Amidohydrolase"/>
</dbReference>
<dbReference type="Proteomes" id="UP000245207">
    <property type="component" value="Unassembled WGS sequence"/>
</dbReference>
<dbReference type="PANTHER" id="PTHR11014:SF147">
    <property type="entry name" value="PEPTIDASE M20 DIMERISATION DOMAIN-CONTAINING PROTEIN"/>
    <property type="match status" value="1"/>
</dbReference>
<sequence>MIKEGVRENVEAIFGLHLVLSYDAGVVASRPVSASIISLQHIVSREADPLDTHVVSIEMVEGGRELNVFLTRFPLLELIAARLGSLSMYFNIRS</sequence>
<organism evidence="1 2">
    <name type="scientific">Artemisia annua</name>
    <name type="common">Sweet wormwood</name>
    <dbReference type="NCBI Taxonomy" id="35608"/>
    <lineage>
        <taxon>Eukaryota</taxon>
        <taxon>Viridiplantae</taxon>
        <taxon>Streptophyta</taxon>
        <taxon>Embryophyta</taxon>
        <taxon>Tracheophyta</taxon>
        <taxon>Spermatophyta</taxon>
        <taxon>Magnoliopsida</taxon>
        <taxon>eudicotyledons</taxon>
        <taxon>Gunneridae</taxon>
        <taxon>Pentapetalae</taxon>
        <taxon>asterids</taxon>
        <taxon>campanulids</taxon>
        <taxon>Asterales</taxon>
        <taxon>Asteraceae</taxon>
        <taxon>Asteroideae</taxon>
        <taxon>Anthemideae</taxon>
        <taxon>Artemisiinae</taxon>
        <taxon>Artemisia</taxon>
    </lineage>
</organism>